<dbReference type="GO" id="GO:0090564">
    <property type="term" value="F:protein-phosphocysteine-glucose phosphotransferase system transporter activity"/>
    <property type="evidence" value="ECO:0007669"/>
    <property type="project" value="TreeGrafter"/>
</dbReference>
<sequence>MIAGIIVWMLHERFHNIRLPDALAFFGGTRFVPIISSLVMGLVGLVIPLVWPIFAMGY</sequence>
<proteinExistence type="predicted"/>
<keyword evidence="4" id="KW-0762">Sugar transport</keyword>
<keyword evidence="2" id="KW-0813">Transport</keyword>
<evidence type="ECO:0000256" key="4">
    <source>
        <dbReference type="ARBA" id="ARBA00022597"/>
    </source>
</evidence>
<keyword evidence="7 9" id="KW-1133">Transmembrane helix</keyword>
<keyword evidence="8 9" id="KW-0472">Membrane</keyword>
<dbReference type="AlphaFoldDB" id="A0A377K6E6"/>
<dbReference type="InterPro" id="IPR003352">
    <property type="entry name" value="PTS_EIIC"/>
</dbReference>
<accession>A0A377K6E6</accession>
<dbReference type="GO" id="GO:0009401">
    <property type="term" value="P:phosphoenolpyruvate-dependent sugar phosphotransferase system"/>
    <property type="evidence" value="ECO:0007669"/>
    <property type="project" value="UniProtKB-KW"/>
</dbReference>
<dbReference type="GO" id="GO:1904659">
    <property type="term" value="P:D-glucose transmembrane transport"/>
    <property type="evidence" value="ECO:0007669"/>
    <property type="project" value="TreeGrafter"/>
</dbReference>
<dbReference type="Pfam" id="PF02378">
    <property type="entry name" value="PTS_EIIC"/>
    <property type="match status" value="1"/>
</dbReference>
<evidence type="ECO:0000313" key="12">
    <source>
        <dbReference type="Proteomes" id="UP000254181"/>
    </source>
</evidence>
<evidence type="ECO:0000259" key="10">
    <source>
        <dbReference type="PROSITE" id="PS51103"/>
    </source>
</evidence>
<evidence type="ECO:0000313" key="11">
    <source>
        <dbReference type="EMBL" id="STP19856.1"/>
    </source>
</evidence>
<dbReference type="GO" id="GO:0008982">
    <property type="term" value="F:protein-N(PI)-phosphohistidine-sugar phosphotransferase activity"/>
    <property type="evidence" value="ECO:0007669"/>
    <property type="project" value="InterPro"/>
</dbReference>
<feature type="transmembrane region" description="Helical" evidence="9">
    <location>
        <begin position="31"/>
        <end position="54"/>
    </location>
</feature>
<evidence type="ECO:0000256" key="6">
    <source>
        <dbReference type="ARBA" id="ARBA00022692"/>
    </source>
</evidence>
<name>A0A377K6E6_ECOLX</name>
<dbReference type="InterPro" id="IPR050429">
    <property type="entry name" value="PTS_Glucose_EIICBA"/>
</dbReference>
<keyword evidence="3" id="KW-1003">Cell membrane</keyword>
<evidence type="ECO:0000256" key="8">
    <source>
        <dbReference type="ARBA" id="ARBA00023136"/>
    </source>
</evidence>
<dbReference type="EMBL" id="UGEM01000004">
    <property type="protein sequence ID" value="STP19856.1"/>
    <property type="molecule type" value="Genomic_DNA"/>
</dbReference>
<feature type="domain" description="PTS EIIC type-1" evidence="10">
    <location>
        <begin position="1"/>
        <end position="58"/>
    </location>
</feature>
<dbReference type="Proteomes" id="UP000254181">
    <property type="component" value="Unassembled WGS sequence"/>
</dbReference>
<keyword evidence="5" id="KW-0598">Phosphotransferase system</keyword>
<comment type="subcellular location">
    <subcellularLocation>
        <location evidence="1">Cell membrane</location>
        <topology evidence="1">Multi-pass membrane protein</topology>
    </subcellularLocation>
</comment>
<organism evidence="11 12">
    <name type="scientific">Escherichia coli</name>
    <dbReference type="NCBI Taxonomy" id="562"/>
    <lineage>
        <taxon>Bacteria</taxon>
        <taxon>Pseudomonadati</taxon>
        <taxon>Pseudomonadota</taxon>
        <taxon>Gammaproteobacteria</taxon>
        <taxon>Enterobacterales</taxon>
        <taxon>Enterobacteriaceae</taxon>
        <taxon>Escherichia</taxon>
    </lineage>
</organism>
<protein>
    <submittedName>
        <fullName evidence="11">PTS system maltose and glucose-specific transporter subunit IICB</fullName>
    </submittedName>
</protein>
<keyword evidence="6 9" id="KW-0812">Transmembrane</keyword>
<dbReference type="PROSITE" id="PS51103">
    <property type="entry name" value="PTS_EIIC_TYPE_1"/>
    <property type="match status" value="1"/>
</dbReference>
<evidence type="ECO:0000256" key="7">
    <source>
        <dbReference type="ARBA" id="ARBA00022989"/>
    </source>
</evidence>
<dbReference type="PANTHER" id="PTHR30009:SF20">
    <property type="entry name" value="PTS SYSTEM GLUCOSE-SPECIFIC EIICB COMPONENT-RELATED"/>
    <property type="match status" value="1"/>
</dbReference>
<evidence type="ECO:0000256" key="2">
    <source>
        <dbReference type="ARBA" id="ARBA00022448"/>
    </source>
</evidence>
<evidence type="ECO:0000256" key="3">
    <source>
        <dbReference type="ARBA" id="ARBA00022475"/>
    </source>
</evidence>
<dbReference type="GO" id="GO:0005886">
    <property type="term" value="C:plasma membrane"/>
    <property type="evidence" value="ECO:0007669"/>
    <property type="project" value="UniProtKB-SubCell"/>
</dbReference>
<evidence type="ECO:0000256" key="9">
    <source>
        <dbReference type="SAM" id="Phobius"/>
    </source>
</evidence>
<evidence type="ECO:0000256" key="1">
    <source>
        <dbReference type="ARBA" id="ARBA00004651"/>
    </source>
</evidence>
<evidence type="ECO:0000256" key="5">
    <source>
        <dbReference type="ARBA" id="ARBA00022683"/>
    </source>
</evidence>
<dbReference type="InterPro" id="IPR013013">
    <property type="entry name" value="PTS_EIIC_1"/>
</dbReference>
<reference evidence="11 12" key="1">
    <citation type="submission" date="2018-06" db="EMBL/GenBank/DDBJ databases">
        <authorList>
            <consortium name="Pathogen Informatics"/>
            <person name="Doyle S."/>
        </authorList>
    </citation>
    <scope>NUCLEOTIDE SEQUENCE [LARGE SCALE GENOMIC DNA]</scope>
    <source>
        <strain evidence="11 12">NCTC9075</strain>
    </source>
</reference>
<gene>
    <name evidence="11" type="primary">malX_3</name>
    <name evidence="11" type="ORF">NCTC9075_03292</name>
</gene>
<dbReference type="PANTHER" id="PTHR30009">
    <property type="entry name" value="CYTOCHROME C-TYPE SYNTHESIS PROTEIN AND PTS TRANSMEMBRANE COMPONENT"/>
    <property type="match status" value="1"/>
</dbReference>